<evidence type="ECO:0000313" key="2">
    <source>
        <dbReference type="Proteomes" id="UP001163823"/>
    </source>
</evidence>
<organism evidence="1 2">
    <name type="scientific">Quillaja saponaria</name>
    <name type="common">Soap bark tree</name>
    <dbReference type="NCBI Taxonomy" id="32244"/>
    <lineage>
        <taxon>Eukaryota</taxon>
        <taxon>Viridiplantae</taxon>
        <taxon>Streptophyta</taxon>
        <taxon>Embryophyta</taxon>
        <taxon>Tracheophyta</taxon>
        <taxon>Spermatophyta</taxon>
        <taxon>Magnoliopsida</taxon>
        <taxon>eudicotyledons</taxon>
        <taxon>Gunneridae</taxon>
        <taxon>Pentapetalae</taxon>
        <taxon>rosids</taxon>
        <taxon>fabids</taxon>
        <taxon>Fabales</taxon>
        <taxon>Quillajaceae</taxon>
        <taxon>Quillaja</taxon>
    </lineage>
</organism>
<protein>
    <submittedName>
        <fullName evidence="1">Triacylglycerol lipase 2-like protein</fullName>
    </submittedName>
</protein>
<dbReference type="KEGG" id="qsa:O6P43_014524"/>
<dbReference type="PANTHER" id="PTHR36703:SF1">
    <property type="entry name" value="TRIACYLGLYCEROL LIPASE-LIKE PROTEIN"/>
    <property type="match status" value="1"/>
</dbReference>
<comment type="caution">
    <text evidence="1">The sequence shown here is derived from an EMBL/GenBank/DDBJ whole genome shotgun (WGS) entry which is preliminary data.</text>
</comment>
<proteinExistence type="predicted"/>
<evidence type="ECO:0000313" key="1">
    <source>
        <dbReference type="EMBL" id="KAJ7964769.1"/>
    </source>
</evidence>
<sequence>MQRLKSSGTLIFGSLAVPQLKRKALNSWAAVQDTYISTKDTFERHRVVFTVGTSIASVATAWFGYSIRHYHETKVDRRLESIEKVMKNNYQFEHLEIQKIVGSGSCSVSSCAATAGTTLLIGYGLGWRGGRSYANKRFRKEQMKMLGQIKPKGWELLGRIRPRRWQFQFLRRTVTRSRLPESAVKTSEKILKDS</sequence>
<keyword evidence="2" id="KW-1185">Reference proteome</keyword>
<dbReference type="PANTHER" id="PTHR36703">
    <property type="entry name" value="TRIACYLGLYCEROL LIPASE-LIKE PROTEIN"/>
    <property type="match status" value="1"/>
</dbReference>
<name>A0AAD7PRU9_QUISA</name>
<gene>
    <name evidence="1" type="ORF">O6P43_014524</name>
</gene>
<reference evidence="1" key="1">
    <citation type="journal article" date="2023" name="Science">
        <title>Elucidation of the pathway for biosynthesis of saponin adjuvants from the soapbark tree.</title>
        <authorList>
            <person name="Reed J."/>
            <person name="Orme A."/>
            <person name="El-Demerdash A."/>
            <person name="Owen C."/>
            <person name="Martin L.B.B."/>
            <person name="Misra R.C."/>
            <person name="Kikuchi S."/>
            <person name="Rejzek M."/>
            <person name="Martin A.C."/>
            <person name="Harkess A."/>
            <person name="Leebens-Mack J."/>
            <person name="Louveau T."/>
            <person name="Stephenson M.J."/>
            <person name="Osbourn A."/>
        </authorList>
    </citation>
    <scope>NUCLEOTIDE SEQUENCE</scope>
    <source>
        <strain evidence="1">S10</strain>
    </source>
</reference>
<dbReference type="AlphaFoldDB" id="A0AAD7PRU9"/>
<dbReference type="Proteomes" id="UP001163823">
    <property type="component" value="Chromosome 6"/>
</dbReference>
<dbReference type="EMBL" id="JARAOO010000006">
    <property type="protein sequence ID" value="KAJ7964769.1"/>
    <property type="molecule type" value="Genomic_DNA"/>
</dbReference>
<accession>A0AAD7PRU9</accession>